<protein>
    <submittedName>
        <fullName evidence="1">Uncharacterized protein</fullName>
    </submittedName>
</protein>
<evidence type="ECO:0000313" key="1">
    <source>
        <dbReference type="EMBL" id="MBC2005616.1"/>
    </source>
</evidence>
<reference evidence="1 2" key="1">
    <citation type="submission" date="2020-03" db="EMBL/GenBank/DDBJ databases">
        <title>Soil Listeria distribution.</title>
        <authorList>
            <person name="Liao J."/>
            <person name="Wiedmann M."/>
        </authorList>
    </citation>
    <scope>NUCLEOTIDE SEQUENCE [LARGE SCALE GENOMIC DNA]</scope>
    <source>
        <strain evidence="1 2">FSL L7-0435</strain>
    </source>
</reference>
<proteinExistence type="predicted"/>
<feature type="non-terminal residue" evidence="1">
    <location>
        <position position="164"/>
    </location>
</feature>
<sequence length="164" mass="18256">MQVRLNTNGDLGLAIEAVNENTGAVNTDKVIRISPWAGVETPFIQSTGWCSIGADATGKVASIDRTSWDTPTLKYVPHVAASFQQGSSALIKQDIEKFVDSRMAEKYRATEMINTVEVFSYRLKQDVANSQFEKTLGFIAEMLPPELRADDMMAMDMQKTIMWL</sequence>
<dbReference type="AlphaFoldDB" id="A0A842CX38"/>
<organism evidence="1 2">
    <name type="scientific">Listeria booriae</name>
    <dbReference type="NCBI Taxonomy" id="1552123"/>
    <lineage>
        <taxon>Bacteria</taxon>
        <taxon>Bacillati</taxon>
        <taxon>Bacillota</taxon>
        <taxon>Bacilli</taxon>
        <taxon>Bacillales</taxon>
        <taxon>Listeriaceae</taxon>
        <taxon>Listeria</taxon>
    </lineage>
</organism>
<name>A0A842CX38_9LIST</name>
<evidence type="ECO:0000313" key="2">
    <source>
        <dbReference type="Proteomes" id="UP000546806"/>
    </source>
</evidence>
<gene>
    <name evidence="1" type="ORF">HCA78_17800</name>
</gene>
<comment type="caution">
    <text evidence="1">The sequence shown here is derived from an EMBL/GenBank/DDBJ whole genome shotgun (WGS) entry which is preliminary data.</text>
</comment>
<accession>A0A842CX38</accession>
<dbReference type="Proteomes" id="UP000546806">
    <property type="component" value="Unassembled WGS sequence"/>
</dbReference>
<dbReference type="EMBL" id="JAARWW010000088">
    <property type="protein sequence ID" value="MBC2005616.1"/>
    <property type="molecule type" value="Genomic_DNA"/>
</dbReference>